<evidence type="ECO:0000256" key="3">
    <source>
        <dbReference type="ARBA" id="ARBA00006669"/>
    </source>
</evidence>
<gene>
    <name evidence="11" type="primary">pnuC</name>
    <name evidence="11" type="ORF">ACFS5J_10785</name>
</gene>
<dbReference type="PANTHER" id="PTHR36122">
    <property type="entry name" value="NICOTINAMIDE RIBOSIDE TRANSPORTER PNUC"/>
    <property type="match status" value="1"/>
</dbReference>
<feature type="transmembrane region" description="Helical" evidence="10">
    <location>
        <begin position="156"/>
        <end position="172"/>
    </location>
</feature>
<evidence type="ECO:0000256" key="8">
    <source>
        <dbReference type="ARBA" id="ARBA00022989"/>
    </source>
</evidence>
<feature type="transmembrane region" description="Helical" evidence="10">
    <location>
        <begin position="129"/>
        <end position="149"/>
    </location>
</feature>
<keyword evidence="7 10" id="KW-0812">Transmembrane</keyword>
<organism evidence="11 12">
    <name type="scientific">Flavobacterium chuncheonense</name>
    <dbReference type="NCBI Taxonomy" id="2026653"/>
    <lineage>
        <taxon>Bacteria</taxon>
        <taxon>Pseudomonadati</taxon>
        <taxon>Bacteroidota</taxon>
        <taxon>Flavobacteriia</taxon>
        <taxon>Flavobacteriales</taxon>
        <taxon>Flavobacteriaceae</taxon>
        <taxon>Flavobacterium</taxon>
    </lineage>
</organism>
<dbReference type="NCBIfam" id="TIGR01528">
    <property type="entry name" value="NMN_trans_PnuC"/>
    <property type="match status" value="1"/>
</dbReference>
<comment type="subcellular location">
    <subcellularLocation>
        <location evidence="2">Cell membrane</location>
        <topology evidence="2">Multi-pass membrane protein</topology>
    </subcellularLocation>
</comment>
<evidence type="ECO:0000256" key="5">
    <source>
        <dbReference type="ARBA" id="ARBA00022448"/>
    </source>
</evidence>
<dbReference type="Proteomes" id="UP001597534">
    <property type="component" value="Unassembled WGS sequence"/>
</dbReference>
<feature type="transmembrane region" description="Helical" evidence="10">
    <location>
        <begin position="39"/>
        <end position="59"/>
    </location>
</feature>
<dbReference type="RefSeq" id="WP_379812166.1">
    <property type="nucleotide sequence ID" value="NZ_JBHUPC010000013.1"/>
</dbReference>
<dbReference type="EMBL" id="JBHUPC010000013">
    <property type="protein sequence ID" value="MFD2892496.1"/>
    <property type="molecule type" value="Genomic_DNA"/>
</dbReference>
<accession>A0ABW5YN24</accession>
<evidence type="ECO:0000256" key="2">
    <source>
        <dbReference type="ARBA" id="ARBA00004651"/>
    </source>
</evidence>
<dbReference type="InterPro" id="IPR006419">
    <property type="entry name" value="NMN_transpt_PnuC"/>
</dbReference>
<comment type="function">
    <text evidence="1">Required for nicotinamide riboside transport across the inner membrane.</text>
</comment>
<protein>
    <recommendedName>
        <fullName evidence="4">Nicotinamide riboside transporter PnuC</fullName>
    </recommendedName>
</protein>
<comment type="caution">
    <text evidence="11">The sequence shown here is derived from an EMBL/GenBank/DDBJ whole genome shotgun (WGS) entry which is preliminary data.</text>
</comment>
<proteinExistence type="inferred from homology"/>
<feature type="transmembrane region" description="Helical" evidence="10">
    <location>
        <begin position="65"/>
        <end position="83"/>
    </location>
</feature>
<keyword evidence="6" id="KW-1003">Cell membrane</keyword>
<evidence type="ECO:0000256" key="7">
    <source>
        <dbReference type="ARBA" id="ARBA00022692"/>
    </source>
</evidence>
<evidence type="ECO:0000256" key="6">
    <source>
        <dbReference type="ARBA" id="ARBA00022475"/>
    </source>
</evidence>
<sequence>MLEFLFAQYKGYETIDIVLEIIAVVFGLISVLCAKKNNIWVYPTGLISTIIYVYLLLKWGLIGDMLINGYYTIMSVYGWYMWTRKKEGAVEYPISWTTKKEGRIAAVIFSITILFVILVYHWFEKFNDWTAYVDTFTTGIFFVGMWLMAKRKIENWLFWIVGDAISVPLYFYKGFTFSSFQFIIFTFIAVLGYIEWKRNLQKAISL</sequence>
<evidence type="ECO:0000313" key="11">
    <source>
        <dbReference type="EMBL" id="MFD2892496.1"/>
    </source>
</evidence>
<evidence type="ECO:0000256" key="1">
    <source>
        <dbReference type="ARBA" id="ARBA00002672"/>
    </source>
</evidence>
<feature type="transmembrane region" description="Helical" evidence="10">
    <location>
        <begin position="12"/>
        <end position="32"/>
    </location>
</feature>
<feature type="transmembrane region" description="Helical" evidence="10">
    <location>
        <begin position="104"/>
        <end position="123"/>
    </location>
</feature>
<evidence type="ECO:0000313" key="12">
    <source>
        <dbReference type="Proteomes" id="UP001597534"/>
    </source>
</evidence>
<comment type="similarity">
    <text evidence="3">Belongs to the nicotinamide ribonucleoside (NR) uptake permease (TC 4.B.1) family.</text>
</comment>
<keyword evidence="8 10" id="KW-1133">Transmembrane helix</keyword>
<feature type="transmembrane region" description="Helical" evidence="10">
    <location>
        <begin position="178"/>
        <end position="196"/>
    </location>
</feature>
<evidence type="ECO:0000256" key="4">
    <source>
        <dbReference type="ARBA" id="ARBA00017522"/>
    </source>
</evidence>
<keyword evidence="12" id="KW-1185">Reference proteome</keyword>
<reference evidence="12" key="1">
    <citation type="journal article" date="2019" name="Int. J. Syst. Evol. Microbiol.">
        <title>The Global Catalogue of Microorganisms (GCM) 10K type strain sequencing project: providing services to taxonomists for standard genome sequencing and annotation.</title>
        <authorList>
            <consortium name="The Broad Institute Genomics Platform"/>
            <consortium name="The Broad Institute Genome Sequencing Center for Infectious Disease"/>
            <person name="Wu L."/>
            <person name="Ma J."/>
        </authorList>
    </citation>
    <scope>NUCLEOTIDE SEQUENCE [LARGE SCALE GENOMIC DNA]</scope>
    <source>
        <strain evidence="12">KCTC 22671</strain>
    </source>
</reference>
<evidence type="ECO:0000256" key="9">
    <source>
        <dbReference type="ARBA" id="ARBA00023136"/>
    </source>
</evidence>
<keyword evidence="5" id="KW-0813">Transport</keyword>
<keyword evidence="9 10" id="KW-0472">Membrane</keyword>
<evidence type="ECO:0000256" key="10">
    <source>
        <dbReference type="SAM" id="Phobius"/>
    </source>
</evidence>
<dbReference type="PANTHER" id="PTHR36122:SF2">
    <property type="entry name" value="NICOTINAMIDE RIBOSIDE TRANSPORTER PNUC"/>
    <property type="match status" value="1"/>
</dbReference>
<name>A0ABW5YN24_9FLAO</name>
<dbReference type="Pfam" id="PF04973">
    <property type="entry name" value="NMN_transporter"/>
    <property type="match status" value="1"/>
</dbReference>